<dbReference type="STRING" id="1126833.VN24_13570"/>
<dbReference type="RefSeq" id="WP_045670839.1">
    <property type="nucleotide sequence ID" value="NZ_CP011058.1"/>
</dbReference>
<sequence length="61" mass="6943">MNEVTKSRHQERVDAVIDIIKEITGDEQASEALRDKLTAMSYEQLGQLAMKISKTRSIDHI</sequence>
<dbReference type="Proteomes" id="UP000032633">
    <property type="component" value="Chromosome"/>
</dbReference>
<evidence type="ECO:0000313" key="1">
    <source>
        <dbReference type="EMBL" id="AJY75410.1"/>
    </source>
</evidence>
<accession>A0A0D5NJV5</accession>
<evidence type="ECO:0000313" key="2">
    <source>
        <dbReference type="Proteomes" id="UP000032633"/>
    </source>
</evidence>
<organism evidence="1 2">
    <name type="scientific">Paenibacillus beijingensis</name>
    <dbReference type="NCBI Taxonomy" id="1126833"/>
    <lineage>
        <taxon>Bacteria</taxon>
        <taxon>Bacillati</taxon>
        <taxon>Bacillota</taxon>
        <taxon>Bacilli</taxon>
        <taxon>Bacillales</taxon>
        <taxon>Paenibacillaceae</taxon>
        <taxon>Paenibacillus</taxon>
    </lineage>
</organism>
<dbReference type="AlphaFoldDB" id="A0A0D5NJV5"/>
<protein>
    <submittedName>
        <fullName evidence="1">Uncharacterized protein</fullName>
    </submittedName>
</protein>
<dbReference type="KEGG" id="pbj:VN24_13570"/>
<dbReference type="EMBL" id="CP011058">
    <property type="protein sequence ID" value="AJY75410.1"/>
    <property type="molecule type" value="Genomic_DNA"/>
</dbReference>
<keyword evidence="2" id="KW-1185">Reference proteome</keyword>
<dbReference type="HOGENOM" id="CLU_2918252_0_0_9"/>
<reference evidence="2" key="2">
    <citation type="submission" date="2015-03" db="EMBL/GenBank/DDBJ databases">
        <title>Genome sequence of Paenibacillus beijingensis strain DSM 24997T.</title>
        <authorList>
            <person name="Kwak Y."/>
            <person name="Shin J.-H."/>
        </authorList>
    </citation>
    <scope>NUCLEOTIDE SEQUENCE [LARGE SCALE GENOMIC DNA]</scope>
    <source>
        <strain evidence="2">DSM 24997</strain>
    </source>
</reference>
<gene>
    <name evidence="1" type="ORF">VN24_13570</name>
</gene>
<proteinExistence type="predicted"/>
<name>A0A0D5NJV5_9BACL</name>
<dbReference type="PATRIC" id="fig|1126833.4.peg.2958"/>
<reference evidence="1 2" key="1">
    <citation type="journal article" date="2015" name="J. Biotechnol.">
        <title>Complete genome sequence of Paenibacillus beijingensis 7188(T) (=DSM 24997(T)), a novel rhizobacterium from jujube garden soil.</title>
        <authorList>
            <person name="Kwak Y."/>
            <person name="Shin J.H."/>
        </authorList>
    </citation>
    <scope>NUCLEOTIDE SEQUENCE [LARGE SCALE GENOMIC DNA]</scope>
    <source>
        <strain evidence="1 2">DSM 24997</strain>
    </source>
</reference>
<dbReference type="OrthoDB" id="2628890at2"/>